<organism evidence="3 4">
    <name type="scientific">Arthrobotrys conoides</name>
    <dbReference type="NCBI Taxonomy" id="74498"/>
    <lineage>
        <taxon>Eukaryota</taxon>
        <taxon>Fungi</taxon>
        <taxon>Dikarya</taxon>
        <taxon>Ascomycota</taxon>
        <taxon>Pezizomycotina</taxon>
        <taxon>Orbiliomycetes</taxon>
        <taxon>Orbiliales</taxon>
        <taxon>Orbiliaceae</taxon>
        <taxon>Arthrobotrys</taxon>
    </lineage>
</organism>
<accession>A0AAN8NRP6</accession>
<proteinExistence type="predicted"/>
<gene>
    <name evidence="3" type="ORF">TWF506_007675</name>
</gene>
<dbReference type="AlphaFoldDB" id="A0AAN8NRP6"/>
<dbReference type="GO" id="GO:0016747">
    <property type="term" value="F:acyltransferase activity, transferring groups other than amino-acyl groups"/>
    <property type="evidence" value="ECO:0007669"/>
    <property type="project" value="InterPro"/>
</dbReference>
<feature type="region of interest" description="Disordered" evidence="1">
    <location>
        <begin position="230"/>
        <end position="249"/>
    </location>
</feature>
<dbReference type="CDD" id="cd04301">
    <property type="entry name" value="NAT_SF"/>
    <property type="match status" value="1"/>
</dbReference>
<evidence type="ECO:0000256" key="1">
    <source>
        <dbReference type="SAM" id="MobiDB-lite"/>
    </source>
</evidence>
<reference evidence="3 4" key="1">
    <citation type="submission" date="2019-10" db="EMBL/GenBank/DDBJ databases">
        <authorList>
            <person name="Palmer J.M."/>
        </authorList>
    </citation>
    <scope>NUCLEOTIDE SEQUENCE [LARGE SCALE GENOMIC DNA]</scope>
    <source>
        <strain evidence="3 4">TWF506</strain>
    </source>
</reference>
<dbReference type="EMBL" id="JAVHJM010000004">
    <property type="protein sequence ID" value="KAK6515333.1"/>
    <property type="molecule type" value="Genomic_DNA"/>
</dbReference>
<name>A0AAN8NRP6_9PEZI</name>
<evidence type="ECO:0000259" key="2">
    <source>
        <dbReference type="PROSITE" id="PS51186"/>
    </source>
</evidence>
<dbReference type="PANTHER" id="PTHR42791:SF1">
    <property type="entry name" value="N-ACETYLTRANSFERASE DOMAIN-CONTAINING PROTEIN"/>
    <property type="match status" value="1"/>
</dbReference>
<feature type="compositionally biased region" description="Low complexity" evidence="1">
    <location>
        <begin position="230"/>
        <end position="244"/>
    </location>
</feature>
<dbReference type="InterPro" id="IPR016181">
    <property type="entry name" value="Acyl_CoA_acyltransferase"/>
</dbReference>
<keyword evidence="4" id="KW-1185">Reference proteome</keyword>
<dbReference type="Gene3D" id="3.40.630.30">
    <property type="match status" value="1"/>
</dbReference>
<sequence length="484" mass="54585">MPPLDLPPSFHHLPQTTQIFVQPATTTSTIATRHQNHAIRLPNLLSFCFSILYIQAVYTGNLNFHTANIINTNSYLLNLSGIAIQKGYKVYFRDILLLRFINQFQTSLKKKKKKNIREKSIPIYTYSLRNTAIMASSILMSNSKQNSNCVPASPDAGLLSTITNSKPNPTSNSNCTLVTENQALKVTNLTPDVVSLRTDVKPLSTTTNPAPPLHVVIPPSKPMILVKEVSLPSPSSSHSSTSSDLSRKEAAKNHEVRVCGWKECKAIARSLAEAFRDDEVSFYWLRTDDATHRSETDIWKLHVKVCEYVVAAHCMHGLVLSIGENHEGVALWMPPGKDYDDVWSIFRSGMWRLYYQLTKEGRRRYFTETLGLAAVTKVDILGDRDASSWYLTFLGTLPAARGLGYSRKLVEYVTRIADETNVPCYLESSHHSNRKIYERFGFDYKRTVYLDRVNKGTNPIPWEIMVREPRNPVVCTSVPTGKEA</sequence>
<comment type="caution">
    <text evidence="3">The sequence shown here is derived from an EMBL/GenBank/DDBJ whole genome shotgun (WGS) entry which is preliminary data.</text>
</comment>
<protein>
    <recommendedName>
        <fullName evidence="2">N-acetyltransferase domain-containing protein</fullName>
    </recommendedName>
</protein>
<evidence type="ECO:0000313" key="4">
    <source>
        <dbReference type="Proteomes" id="UP001307849"/>
    </source>
</evidence>
<evidence type="ECO:0000313" key="3">
    <source>
        <dbReference type="EMBL" id="KAK6515333.1"/>
    </source>
</evidence>
<dbReference type="Proteomes" id="UP001307849">
    <property type="component" value="Unassembled WGS sequence"/>
</dbReference>
<dbReference type="InterPro" id="IPR052523">
    <property type="entry name" value="Trichothecene_AcTrans"/>
</dbReference>
<dbReference type="Pfam" id="PF00583">
    <property type="entry name" value="Acetyltransf_1"/>
    <property type="match status" value="1"/>
</dbReference>
<dbReference type="PROSITE" id="PS51186">
    <property type="entry name" value="GNAT"/>
    <property type="match status" value="1"/>
</dbReference>
<dbReference type="SUPFAM" id="SSF55729">
    <property type="entry name" value="Acyl-CoA N-acyltransferases (Nat)"/>
    <property type="match status" value="1"/>
</dbReference>
<dbReference type="PANTHER" id="PTHR42791">
    <property type="entry name" value="GNAT FAMILY ACETYLTRANSFERASE"/>
    <property type="match status" value="1"/>
</dbReference>
<dbReference type="InterPro" id="IPR000182">
    <property type="entry name" value="GNAT_dom"/>
</dbReference>
<feature type="domain" description="N-acetyltransferase" evidence="2">
    <location>
        <begin position="329"/>
        <end position="467"/>
    </location>
</feature>